<comment type="caution">
    <text evidence="2">The sequence shown here is derived from an EMBL/GenBank/DDBJ whole genome shotgun (WGS) entry which is preliminary data.</text>
</comment>
<evidence type="ECO:0000259" key="1">
    <source>
        <dbReference type="Pfam" id="PF12680"/>
    </source>
</evidence>
<dbReference type="AlphaFoldDB" id="A0A0F4L299"/>
<evidence type="ECO:0000313" key="2">
    <source>
        <dbReference type="EMBL" id="KJY52962.1"/>
    </source>
</evidence>
<dbReference type="GO" id="GO:0030638">
    <property type="term" value="P:polyketide metabolic process"/>
    <property type="evidence" value="ECO:0007669"/>
    <property type="project" value="InterPro"/>
</dbReference>
<proteinExistence type="predicted"/>
<feature type="domain" description="SnoaL-like" evidence="1">
    <location>
        <begin position="13"/>
        <end position="107"/>
    </location>
</feature>
<sequence>MSESETAANKSLVQEFYDQVFSRGDTSNLDRFMRDDYIQHNPTCADGKAGFLEFIKGFLSLGPQIEIIKLNGEDDMVYVFFKCTLKNGHVNKVCDIYRLQDGQLAEHWDIIEHNVEDVQSRNGNDLF</sequence>
<dbReference type="OrthoDB" id="129343at2"/>
<dbReference type="PANTHER" id="PTHR38436">
    <property type="entry name" value="POLYKETIDE CYCLASE SNOAL-LIKE DOMAIN"/>
    <property type="match status" value="1"/>
</dbReference>
<accession>A0A0F4L299</accession>
<evidence type="ECO:0000313" key="3">
    <source>
        <dbReference type="Proteomes" id="UP000033648"/>
    </source>
</evidence>
<dbReference type="PATRIC" id="fig|1684.4.peg.29"/>
<dbReference type="Proteomes" id="UP000033648">
    <property type="component" value="Unassembled WGS sequence"/>
</dbReference>
<reference evidence="2 3" key="1">
    <citation type="submission" date="2014-12" db="EMBL/GenBank/DDBJ databases">
        <title>Comparative genomics of the lactic acid bacteria isolated from the honey bee gut.</title>
        <authorList>
            <person name="Ellegaard K.M."/>
            <person name="Tamarit D."/>
            <person name="Javelind E."/>
            <person name="Olofsson T."/>
            <person name="Andersson S.G."/>
            <person name="Vasquez A."/>
        </authorList>
    </citation>
    <scope>NUCLEOTIDE SEQUENCE [LARGE SCALE GENOMIC DNA]</scope>
    <source>
        <strain evidence="2 3">Bin2</strain>
    </source>
</reference>
<dbReference type="InterPro" id="IPR009959">
    <property type="entry name" value="Cyclase_SnoaL-like"/>
</dbReference>
<dbReference type="EMBL" id="JWME01000002">
    <property type="protein sequence ID" value="KJY52962.1"/>
    <property type="molecule type" value="Genomic_DNA"/>
</dbReference>
<dbReference type="Gene3D" id="3.10.450.50">
    <property type="match status" value="1"/>
</dbReference>
<dbReference type="Pfam" id="PF12680">
    <property type="entry name" value="SnoaL_2"/>
    <property type="match status" value="1"/>
</dbReference>
<dbReference type="InterPro" id="IPR032710">
    <property type="entry name" value="NTF2-like_dom_sf"/>
</dbReference>
<protein>
    <recommendedName>
        <fullName evidence="1">SnoaL-like domain-containing protein</fullName>
    </recommendedName>
</protein>
<name>A0A0F4L299_9BIFI</name>
<dbReference type="PANTHER" id="PTHR38436:SF1">
    <property type="entry name" value="ESTER CYCLASE"/>
    <property type="match status" value="1"/>
</dbReference>
<dbReference type="InterPro" id="IPR037401">
    <property type="entry name" value="SnoaL-like"/>
</dbReference>
<organism evidence="2 3">
    <name type="scientific">Bifidobacterium asteroides</name>
    <dbReference type="NCBI Taxonomy" id="1684"/>
    <lineage>
        <taxon>Bacteria</taxon>
        <taxon>Bacillati</taxon>
        <taxon>Actinomycetota</taxon>
        <taxon>Actinomycetes</taxon>
        <taxon>Bifidobacteriales</taxon>
        <taxon>Bifidobacteriaceae</taxon>
        <taxon>Bifidobacterium</taxon>
    </lineage>
</organism>
<gene>
    <name evidence="2" type="ORF">JF69_00280</name>
</gene>
<dbReference type="SUPFAM" id="SSF54427">
    <property type="entry name" value="NTF2-like"/>
    <property type="match status" value="1"/>
</dbReference>